<dbReference type="Gene3D" id="3.90.550.10">
    <property type="entry name" value="Spore Coat Polysaccharide Biosynthesis Protein SpsA, Chain A"/>
    <property type="match status" value="1"/>
</dbReference>
<evidence type="ECO:0000259" key="4">
    <source>
        <dbReference type="Pfam" id="PF00535"/>
    </source>
</evidence>
<dbReference type="InterPro" id="IPR029044">
    <property type="entry name" value="Nucleotide-diphossugar_trans"/>
</dbReference>
<dbReference type="EMBL" id="BRVO01000001">
    <property type="protein sequence ID" value="GLB48670.1"/>
    <property type="molecule type" value="Genomic_DNA"/>
</dbReference>
<sequence length="279" mass="32525">MFMNNSSVAVLMSVYRKEQPKYLDLAMHSIWTDQVLKPTQIILVEDGALTPELYDSLERWKQELGDVLIIHKNKENLGLTKSLNIGITYVTAKYVARMDSDDVSLPERFSKQVAFLEAHKDISVVGANAQEIDEDNNYTDIRVYPETNDKILSYICKATPLQHSLVMIRRSIFDEGIKYNEEYRMTQDLALWFDVLAAGHKIANIPEILFLFRITKDTFSRRNKSKAFHEFKIYMKGIAKLKGFSLRYIYPISRLILRLMPQKIIKLVYDSKFRKQVLK</sequence>
<evidence type="ECO:0000256" key="3">
    <source>
        <dbReference type="ARBA" id="ARBA00022679"/>
    </source>
</evidence>
<dbReference type="PANTHER" id="PTHR43685:SF5">
    <property type="entry name" value="GLYCOSYLTRANSFERASE EPSE-RELATED"/>
    <property type="match status" value="1"/>
</dbReference>
<keyword evidence="2" id="KW-0328">Glycosyltransferase</keyword>
<dbReference type="SUPFAM" id="SSF53448">
    <property type="entry name" value="Nucleotide-diphospho-sugar transferases"/>
    <property type="match status" value="1"/>
</dbReference>
<protein>
    <submittedName>
        <fullName evidence="5">Amylovoran biosynthesis protein AmsE</fullName>
    </submittedName>
</protein>
<dbReference type="PANTHER" id="PTHR43685">
    <property type="entry name" value="GLYCOSYLTRANSFERASE"/>
    <property type="match status" value="1"/>
</dbReference>
<comment type="similarity">
    <text evidence="1">Belongs to the glycosyltransferase 2 family.</text>
</comment>
<keyword evidence="3" id="KW-0808">Transferase</keyword>
<evidence type="ECO:0000313" key="5">
    <source>
        <dbReference type="EMBL" id="GLB48670.1"/>
    </source>
</evidence>
<dbReference type="Pfam" id="PF00535">
    <property type="entry name" value="Glycos_transf_2"/>
    <property type="match status" value="1"/>
</dbReference>
<reference evidence="5" key="1">
    <citation type="submission" date="2022-07" db="EMBL/GenBank/DDBJ databases">
        <title>Taxonomy of Novel Oxalotrophic and Methylotrophic Bacteria.</title>
        <authorList>
            <person name="Sahin N."/>
            <person name="Tani A."/>
        </authorList>
    </citation>
    <scope>NUCLEOTIDE SEQUENCE</scope>
    <source>
        <strain evidence="5">Y10</strain>
    </source>
</reference>
<organism evidence="5 6">
    <name type="scientific">Neptunitalea lumnitzerae</name>
    <dbReference type="NCBI Taxonomy" id="2965509"/>
    <lineage>
        <taxon>Bacteria</taxon>
        <taxon>Pseudomonadati</taxon>
        <taxon>Bacteroidota</taxon>
        <taxon>Flavobacteriia</taxon>
        <taxon>Flavobacteriales</taxon>
        <taxon>Flavobacteriaceae</taxon>
        <taxon>Neptunitalea</taxon>
    </lineage>
</organism>
<feature type="domain" description="Glycosyltransferase 2-like" evidence="4">
    <location>
        <begin position="10"/>
        <end position="175"/>
    </location>
</feature>
<dbReference type="InterPro" id="IPR050834">
    <property type="entry name" value="Glycosyltransf_2"/>
</dbReference>
<keyword evidence="6" id="KW-1185">Reference proteome</keyword>
<accession>A0ABQ5MH02</accession>
<evidence type="ECO:0000256" key="1">
    <source>
        <dbReference type="ARBA" id="ARBA00006739"/>
    </source>
</evidence>
<evidence type="ECO:0000313" key="6">
    <source>
        <dbReference type="Proteomes" id="UP001143543"/>
    </source>
</evidence>
<evidence type="ECO:0000256" key="2">
    <source>
        <dbReference type="ARBA" id="ARBA00022676"/>
    </source>
</evidence>
<dbReference type="InterPro" id="IPR001173">
    <property type="entry name" value="Glyco_trans_2-like"/>
</dbReference>
<dbReference type="Proteomes" id="UP001143543">
    <property type="component" value="Unassembled WGS sequence"/>
</dbReference>
<proteinExistence type="inferred from homology"/>
<name>A0ABQ5MH02_9FLAO</name>
<gene>
    <name evidence="5" type="primary">lsgF</name>
    <name evidence="5" type="ORF">Y10_10380</name>
</gene>
<comment type="caution">
    <text evidence="5">The sequence shown here is derived from an EMBL/GenBank/DDBJ whole genome shotgun (WGS) entry which is preliminary data.</text>
</comment>